<feature type="transmembrane region" description="Helical" evidence="1">
    <location>
        <begin position="58"/>
        <end position="79"/>
    </location>
</feature>
<evidence type="ECO:0000256" key="1">
    <source>
        <dbReference type="SAM" id="Phobius"/>
    </source>
</evidence>
<reference evidence="2" key="1">
    <citation type="submission" date="2022-08" db="EMBL/GenBank/DDBJ databases">
        <authorList>
            <person name="Deng Y."/>
            <person name="Han X.-F."/>
            <person name="Zhang Y.-Q."/>
        </authorList>
    </citation>
    <scope>NUCLEOTIDE SEQUENCE</scope>
    <source>
        <strain evidence="2">CPCC 203407</strain>
    </source>
</reference>
<dbReference type="Proteomes" id="UP001165587">
    <property type="component" value="Unassembled WGS sequence"/>
</dbReference>
<gene>
    <name evidence="2" type="ORF">N1028_10550</name>
</gene>
<sequence length="106" mass="11211">MELLFITLGGVILGLGARYLLPDRDRHGVVLIPALGGAVAAVVWVALTWAGMPWDGGWIWVISLVVTAVAVVVADLLIGRRRKAHDEARLQALLSGKAPLAPTAAR</sequence>
<dbReference type="AlphaFoldDB" id="A0AA41XDR8"/>
<protein>
    <submittedName>
        <fullName evidence="2">Uncharacterized protein</fullName>
    </submittedName>
</protein>
<organism evidence="2 3">
    <name type="scientific">Herbiconiux oxytropis</name>
    <dbReference type="NCBI Taxonomy" id="2970915"/>
    <lineage>
        <taxon>Bacteria</taxon>
        <taxon>Bacillati</taxon>
        <taxon>Actinomycetota</taxon>
        <taxon>Actinomycetes</taxon>
        <taxon>Micrococcales</taxon>
        <taxon>Microbacteriaceae</taxon>
        <taxon>Herbiconiux</taxon>
    </lineage>
</organism>
<feature type="transmembrane region" description="Helical" evidence="1">
    <location>
        <begin position="28"/>
        <end position="52"/>
    </location>
</feature>
<evidence type="ECO:0000313" key="2">
    <source>
        <dbReference type="EMBL" id="MCS5726331.1"/>
    </source>
</evidence>
<dbReference type="RefSeq" id="WP_259528047.1">
    <property type="nucleotide sequence ID" value="NZ_JANLCK010000004.1"/>
</dbReference>
<keyword evidence="1" id="KW-0472">Membrane</keyword>
<comment type="caution">
    <text evidence="2">The sequence shown here is derived from an EMBL/GenBank/DDBJ whole genome shotgun (WGS) entry which is preliminary data.</text>
</comment>
<feature type="transmembrane region" description="Helical" evidence="1">
    <location>
        <begin position="6"/>
        <end position="21"/>
    </location>
</feature>
<name>A0AA41XDR8_9MICO</name>
<keyword evidence="3" id="KW-1185">Reference proteome</keyword>
<keyword evidence="1" id="KW-1133">Transmembrane helix</keyword>
<evidence type="ECO:0000313" key="3">
    <source>
        <dbReference type="Proteomes" id="UP001165587"/>
    </source>
</evidence>
<accession>A0AA41XDR8</accession>
<dbReference type="EMBL" id="JANLCK010000004">
    <property type="protein sequence ID" value="MCS5726331.1"/>
    <property type="molecule type" value="Genomic_DNA"/>
</dbReference>
<proteinExistence type="predicted"/>
<keyword evidence="1" id="KW-0812">Transmembrane</keyword>